<evidence type="ECO:0000256" key="2">
    <source>
        <dbReference type="ARBA" id="ARBA00009295"/>
    </source>
</evidence>
<comment type="subcellular location">
    <subcellularLocation>
        <location evidence="1">Membrane</location>
        <topology evidence="1">Multi-pass membrane protein</topology>
    </subcellularLocation>
</comment>
<dbReference type="GO" id="GO:0005506">
    <property type="term" value="F:iron ion binding"/>
    <property type="evidence" value="ECO:0007669"/>
    <property type="project" value="TreeGrafter"/>
</dbReference>
<dbReference type="GO" id="GO:0005789">
    <property type="term" value="C:endoplasmic reticulum membrane"/>
    <property type="evidence" value="ECO:0007669"/>
    <property type="project" value="TreeGrafter"/>
</dbReference>
<keyword evidence="10" id="KW-0275">Fatty acid biosynthesis</keyword>
<proteinExistence type="inferred from homology"/>
<name>G3I787_CRIGR</name>
<evidence type="ECO:0000256" key="9">
    <source>
        <dbReference type="ARBA" id="ARBA00023136"/>
    </source>
</evidence>
<evidence type="ECO:0000256" key="1">
    <source>
        <dbReference type="ARBA" id="ARBA00004141"/>
    </source>
</evidence>
<keyword evidence="5" id="KW-0276">Fatty acid metabolism</keyword>
<dbReference type="InterPro" id="IPR015876">
    <property type="entry name" value="Acyl-CoA_DS"/>
</dbReference>
<gene>
    <name evidence="11" type="ORF">I79_019372</name>
</gene>
<evidence type="ECO:0000256" key="6">
    <source>
        <dbReference type="ARBA" id="ARBA00022989"/>
    </source>
</evidence>
<evidence type="ECO:0000256" key="3">
    <source>
        <dbReference type="ARBA" id="ARBA00022516"/>
    </source>
</evidence>
<keyword evidence="9" id="KW-0472">Membrane</keyword>
<dbReference type="GlyGen" id="G3I787">
    <property type="glycosylation" value="1 site"/>
</dbReference>
<dbReference type="PANTHER" id="PTHR11351:SF100">
    <property type="entry name" value="STEAROYL-COA DESATURASE 5"/>
    <property type="match status" value="1"/>
</dbReference>
<dbReference type="AlphaFoldDB" id="G3I787"/>
<dbReference type="EMBL" id="JH001412">
    <property type="protein sequence ID" value="EGW05952.1"/>
    <property type="molecule type" value="Genomic_DNA"/>
</dbReference>
<reference evidence="12" key="1">
    <citation type="journal article" date="2011" name="Nat. Biotechnol.">
        <title>The genomic sequence of the Chinese hamster ovary (CHO)-K1 cell line.</title>
        <authorList>
            <person name="Xu X."/>
            <person name="Nagarajan H."/>
            <person name="Lewis N.E."/>
            <person name="Pan S."/>
            <person name="Cai Z."/>
            <person name="Liu X."/>
            <person name="Chen W."/>
            <person name="Xie M."/>
            <person name="Wang W."/>
            <person name="Hammond S."/>
            <person name="Andersen M.R."/>
            <person name="Neff N."/>
            <person name="Passarelli B."/>
            <person name="Koh W."/>
            <person name="Fan H.C."/>
            <person name="Wang J."/>
            <person name="Gui Y."/>
            <person name="Lee K.H."/>
            <person name="Betenbaugh M.J."/>
            <person name="Quake S.R."/>
            <person name="Famili I."/>
            <person name="Palsson B.O."/>
            <person name="Wang J."/>
        </authorList>
    </citation>
    <scope>NUCLEOTIDE SEQUENCE [LARGE SCALE GENOMIC DNA]</scope>
    <source>
        <strain evidence="12">CHO K1 cell line</strain>
    </source>
</reference>
<dbReference type="STRING" id="10029.G3I787"/>
<accession>G3I787</accession>
<dbReference type="PANTHER" id="PTHR11351">
    <property type="entry name" value="ACYL-COA DESATURASE"/>
    <property type="match status" value="1"/>
</dbReference>
<keyword evidence="8" id="KW-0443">Lipid metabolism</keyword>
<evidence type="ECO:0000256" key="5">
    <source>
        <dbReference type="ARBA" id="ARBA00022832"/>
    </source>
</evidence>
<evidence type="ECO:0000313" key="12">
    <source>
        <dbReference type="Proteomes" id="UP000001075"/>
    </source>
</evidence>
<evidence type="ECO:0000256" key="8">
    <source>
        <dbReference type="ARBA" id="ARBA00023098"/>
    </source>
</evidence>
<evidence type="ECO:0000313" key="11">
    <source>
        <dbReference type="EMBL" id="EGW05952.1"/>
    </source>
</evidence>
<keyword evidence="6" id="KW-1133">Transmembrane helix</keyword>
<dbReference type="InParanoid" id="G3I787"/>
<evidence type="ECO:0000256" key="10">
    <source>
        <dbReference type="ARBA" id="ARBA00023160"/>
    </source>
</evidence>
<protein>
    <submittedName>
        <fullName evidence="11">Stearoyl-CoA desaturase 5</fullName>
    </submittedName>
</protein>
<keyword evidence="4" id="KW-0812">Transmembrane</keyword>
<keyword evidence="7" id="KW-0560">Oxidoreductase</keyword>
<organism evidence="11 12">
    <name type="scientific">Cricetulus griseus</name>
    <name type="common">Chinese hamster</name>
    <name type="synonym">Cricetulus barabensis griseus</name>
    <dbReference type="NCBI Taxonomy" id="10029"/>
    <lineage>
        <taxon>Eukaryota</taxon>
        <taxon>Metazoa</taxon>
        <taxon>Chordata</taxon>
        <taxon>Craniata</taxon>
        <taxon>Vertebrata</taxon>
        <taxon>Euteleostomi</taxon>
        <taxon>Mammalia</taxon>
        <taxon>Eutheria</taxon>
        <taxon>Euarchontoglires</taxon>
        <taxon>Glires</taxon>
        <taxon>Rodentia</taxon>
        <taxon>Myomorpha</taxon>
        <taxon>Muroidea</taxon>
        <taxon>Cricetidae</taxon>
        <taxon>Cricetinae</taxon>
        <taxon>Cricetulus</taxon>
    </lineage>
</organism>
<dbReference type="Proteomes" id="UP000001075">
    <property type="component" value="Unassembled WGS sequence"/>
</dbReference>
<evidence type="ECO:0000256" key="7">
    <source>
        <dbReference type="ARBA" id="ARBA00023002"/>
    </source>
</evidence>
<keyword evidence="3" id="KW-0444">Lipid biosynthesis</keyword>
<dbReference type="GO" id="GO:0006636">
    <property type="term" value="P:unsaturated fatty acid biosynthetic process"/>
    <property type="evidence" value="ECO:0007669"/>
    <property type="project" value="TreeGrafter"/>
</dbReference>
<dbReference type="GO" id="GO:0004768">
    <property type="term" value="F:stearoyl-CoA 9-desaturase activity"/>
    <property type="evidence" value="ECO:0007669"/>
    <property type="project" value="TreeGrafter"/>
</dbReference>
<evidence type="ECO:0000256" key="4">
    <source>
        <dbReference type="ARBA" id="ARBA00022692"/>
    </source>
</evidence>
<comment type="similarity">
    <text evidence="2">Belongs to the fatty acid desaturase type 1 family.</text>
</comment>
<sequence>MWAHDPCPTDLAPDDGMVSFLIGTKRSVWGSGYFWGETLWNSYFLASILRYTITLEGTWLVNSAAHMYGKQPYDKLSSPWQNPLVGLGAIDLHAGGPTPPLPVGIFLTCKFATSEARGRKLWSQAPVNTANLAGKQRGSAAA</sequence>